<dbReference type="AlphaFoldDB" id="A0A2N5UQ36"/>
<gene>
    <name evidence="1" type="ORF">PCASD_07906</name>
</gene>
<sequence length="75" mass="8248">MSNTPKAIVTSNGVTNLPSLYHHQPNNPHLDRFPKTTKIKIPNQSPAIRKPPATEGPAMEIRLVVALCSQMELCC</sequence>
<reference evidence="1 2" key="1">
    <citation type="submission" date="2017-11" db="EMBL/GenBank/DDBJ databases">
        <title>De novo assembly and phasing of dikaryotic genomes from two isolates of Puccinia coronata f. sp. avenae, the causal agent of oat crown rust.</title>
        <authorList>
            <person name="Miller M.E."/>
            <person name="Zhang Y."/>
            <person name="Omidvar V."/>
            <person name="Sperschneider J."/>
            <person name="Schwessinger B."/>
            <person name="Raley C."/>
            <person name="Palmer J.M."/>
            <person name="Garnica D."/>
            <person name="Upadhyaya N."/>
            <person name="Rathjen J."/>
            <person name="Taylor J.M."/>
            <person name="Park R.F."/>
            <person name="Dodds P.N."/>
            <person name="Hirsch C.D."/>
            <person name="Kianian S.F."/>
            <person name="Figueroa M."/>
        </authorList>
    </citation>
    <scope>NUCLEOTIDE SEQUENCE [LARGE SCALE GENOMIC DNA]</scope>
    <source>
        <strain evidence="1">12SD80</strain>
    </source>
</reference>
<protein>
    <submittedName>
        <fullName evidence="1">Uncharacterized protein</fullName>
    </submittedName>
</protein>
<comment type="caution">
    <text evidence="1">The sequence shown here is derived from an EMBL/GenBank/DDBJ whole genome shotgun (WGS) entry which is preliminary data.</text>
</comment>
<proteinExistence type="predicted"/>
<evidence type="ECO:0000313" key="1">
    <source>
        <dbReference type="EMBL" id="PLW39861.1"/>
    </source>
</evidence>
<dbReference type="Proteomes" id="UP000235392">
    <property type="component" value="Unassembled WGS sequence"/>
</dbReference>
<name>A0A2N5UQ36_9BASI</name>
<dbReference type="EMBL" id="PGCI01000109">
    <property type="protein sequence ID" value="PLW39861.1"/>
    <property type="molecule type" value="Genomic_DNA"/>
</dbReference>
<accession>A0A2N5UQ36</accession>
<evidence type="ECO:0000313" key="2">
    <source>
        <dbReference type="Proteomes" id="UP000235392"/>
    </source>
</evidence>
<organism evidence="1 2">
    <name type="scientific">Puccinia coronata f. sp. avenae</name>
    <dbReference type="NCBI Taxonomy" id="200324"/>
    <lineage>
        <taxon>Eukaryota</taxon>
        <taxon>Fungi</taxon>
        <taxon>Dikarya</taxon>
        <taxon>Basidiomycota</taxon>
        <taxon>Pucciniomycotina</taxon>
        <taxon>Pucciniomycetes</taxon>
        <taxon>Pucciniales</taxon>
        <taxon>Pucciniaceae</taxon>
        <taxon>Puccinia</taxon>
    </lineage>
</organism>